<accession>A0A812TBF1</accession>
<name>A0A812TBF1_SYMPI</name>
<reference evidence="1" key="1">
    <citation type="submission" date="2021-02" db="EMBL/GenBank/DDBJ databases">
        <authorList>
            <person name="Dougan E. K."/>
            <person name="Rhodes N."/>
            <person name="Thang M."/>
            <person name="Chan C."/>
        </authorList>
    </citation>
    <scope>NUCLEOTIDE SEQUENCE</scope>
</reference>
<gene>
    <name evidence="1" type="primary">acoC</name>
    <name evidence="1" type="ORF">SPIL2461_LOCUS13422</name>
</gene>
<proteinExistence type="predicted"/>
<dbReference type="InterPro" id="IPR029058">
    <property type="entry name" value="AB_hydrolase_fold"/>
</dbReference>
<keyword evidence="2" id="KW-1185">Reference proteome</keyword>
<evidence type="ECO:0000313" key="2">
    <source>
        <dbReference type="Proteomes" id="UP000649617"/>
    </source>
</evidence>
<sequence length="109" mass="12054">MPLWCEDFKDSYARLARGSVPTLFVWGDSDCTVPFSEAEHEVRNLFSPVGVSCCMLPESGHGLLLEDASQVSSIATAWFHDVKDPAWIAFLARWRLAPNPDAPTMLGTI</sequence>
<comment type="caution">
    <text evidence="1">The sequence shown here is derived from an EMBL/GenBank/DDBJ whole genome shotgun (WGS) entry which is preliminary data.</text>
</comment>
<dbReference type="EMBL" id="CAJNIZ010029269">
    <property type="protein sequence ID" value="CAE7514596.1"/>
    <property type="molecule type" value="Genomic_DNA"/>
</dbReference>
<dbReference type="Gene3D" id="3.40.50.1820">
    <property type="entry name" value="alpha/beta hydrolase"/>
    <property type="match status" value="1"/>
</dbReference>
<dbReference type="OrthoDB" id="408373at2759"/>
<dbReference type="Proteomes" id="UP000649617">
    <property type="component" value="Unassembled WGS sequence"/>
</dbReference>
<organism evidence="1 2">
    <name type="scientific">Symbiodinium pilosum</name>
    <name type="common">Dinoflagellate</name>
    <dbReference type="NCBI Taxonomy" id="2952"/>
    <lineage>
        <taxon>Eukaryota</taxon>
        <taxon>Sar</taxon>
        <taxon>Alveolata</taxon>
        <taxon>Dinophyceae</taxon>
        <taxon>Suessiales</taxon>
        <taxon>Symbiodiniaceae</taxon>
        <taxon>Symbiodinium</taxon>
    </lineage>
</organism>
<dbReference type="AlphaFoldDB" id="A0A812TBF1"/>
<protein>
    <submittedName>
        <fullName evidence="1">AcoC protein</fullName>
    </submittedName>
</protein>
<evidence type="ECO:0000313" key="1">
    <source>
        <dbReference type="EMBL" id="CAE7514596.1"/>
    </source>
</evidence>
<dbReference type="SUPFAM" id="SSF53474">
    <property type="entry name" value="alpha/beta-Hydrolases"/>
    <property type="match status" value="1"/>
</dbReference>